<protein>
    <recommendedName>
        <fullName evidence="2">histidine kinase</fullName>
        <ecNumber evidence="2">2.7.13.3</ecNumber>
    </recommendedName>
</protein>
<gene>
    <name evidence="10" type="ORF">MM236_10430</name>
</gene>
<dbReference type="SMART" id="SM00448">
    <property type="entry name" value="REC"/>
    <property type="match status" value="1"/>
</dbReference>
<evidence type="ECO:0000259" key="6">
    <source>
        <dbReference type="PROSITE" id="PS50109"/>
    </source>
</evidence>
<dbReference type="SUPFAM" id="SSF55874">
    <property type="entry name" value="ATPase domain of HSP90 chaperone/DNA topoisomerase II/histidine kinase"/>
    <property type="match status" value="1"/>
</dbReference>
<dbReference type="Gene3D" id="3.30.565.10">
    <property type="entry name" value="Histidine kinase-like ATPase, C-terminal domain"/>
    <property type="match status" value="1"/>
</dbReference>
<evidence type="ECO:0000259" key="7">
    <source>
        <dbReference type="PROSITE" id="PS50110"/>
    </source>
</evidence>
<dbReference type="InterPro" id="IPR036890">
    <property type="entry name" value="HATPase_C_sf"/>
</dbReference>
<dbReference type="SMART" id="SM00091">
    <property type="entry name" value="PAS"/>
    <property type="match status" value="1"/>
</dbReference>
<dbReference type="Pfam" id="PF02518">
    <property type="entry name" value="HATPase_c"/>
    <property type="match status" value="1"/>
</dbReference>
<keyword evidence="10" id="KW-0547">Nucleotide-binding</keyword>
<dbReference type="Pfam" id="PF00512">
    <property type="entry name" value="HisKA"/>
    <property type="match status" value="1"/>
</dbReference>
<organism evidence="10 11">
    <name type="scientific">Belliella calami</name>
    <dbReference type="NCBI Taxonomy" id="2923436"/>
    <lineage>
        <taxon>Bacteria</taxon>
        <taxon>Pseudomonadati</taxon>
        <taxon>Bacteroidota</taxon>
        <taxon>Cytophagia</taxon>
        <taxon>Cytophagales</taxon>
        <taxon>Cyclobacteriaceae</taxon>
        <taxon>Belliella</taxon>
    </lineage>
</organism>
<evidence type="ECO:0000259" key="9">
    <source>
        <dbReference type="PROSITE" id="PS50113"/>
    </source>
</evidence>
<dbReference type="InterPro" id="IPR000014">
    <property type="entry name" value="PAS"/>
</dbReference>
<dbReference type="SUPFAM" id="SSF55785">
    <property type="entry name" value="PYP-like sensor domain (PAS domain)"/>
    <property type="match status" value="2"/>
</dbReference>
<keyword evidence="4" id="KW-0902">Two-component regulatory system</keyword>
<feature type="modified residue" description="4-aspartylphosphate" evidence="5">
    <location>
        <position position="723"/>
    </location>
</feature>
<evidence type="ECO:0000313" key="11">
    <source>
        <dbReference type="Proteomes" id="UP001165488"/>
    </source>
</evidence>
<dbReference type="InterPro" id="IPR003594">
    <property type="entry name" value="HATPase_dom"/>
</dbReference>
<dbReference type="InterPro" id="IPR004358">
    <property type="entry name" value="Sig_transdc_His_kin-like_C"/>
</dbReference>
<name>A0ABS9UQ74_9BACT</name>
<dbReference type="RefSeq" id="WP_241274922.1">
    <property type="nucleotide sequence ID" value="NZ_JAKZGS010000007.1"/>
</dbReference>
<dbReference type="InterPro" id="IPR013655">
    <property type="entry name" value="PAS_fold_3"/>
</dbReference>
<evidence type="ECO:0000256" key="3">
    <source>
        <dbReference type="ARBA" id="ARBA00022553"/>
    </source>
</evidence>
<evidence type="ECO:0000313" key="10">
    <source>
        <dbReference type="EMBL" id="MCH7398408.1"/>
    </source>
</evidence>
<dbReference type="SMART" id="SM00388">
    <property type="entry name" value="HisKA"/>
    <property type="match status" value="1"/>
</dbReference>
<dbReference type="InterPro" id="IPR036097">
    <property type="entry name" value="HisK_dim/P_sf"/>
</dbReference>
<dbReference type="PANTHER" id="PTHR45339:SF1">
    <property type="entry name" value="HYBRID SIGNAL TRANSDUCTION HISTIDINE KINASE J"/>
    <property type="match status" value="1"/>
</dbReference>
<dbReference type="PROSITE" id="PS50109">
    <property type="entry name" value="HIS_KIN"/>
    <property type="match status" value="1"/>
</dbReference>
<evidence type="ECO:0000256" key="4">
    <source>
        <dbReference type="ARBA" id="ARBA00023012"/>
    </source>
</evidence>
<dbReference type="GO" id="GO:0005524">
    <property type="term" value="F:ATP binding"/>
    <property type="evidence" value="ECO:0007669"/>
    <property type="project" value="UniProtKB-KW"/>
</dbReference>
<evidence type="ECO:0000256" key="2">
    <source>
        <dbReference type="ARBA" id="ARBA00012438"/>
    </source>
</evidence>
<dbReference type="Gene3D" id="1.10.287.130">
    <property type="match status" value="1"/>
</dbReference>
<dbReference type="EC" id="2.7.13.3" evidence="2"/>
<dbReference type="EMBL" id="JAKZGS010000007">
    <property type="protein sequence ID" value="MCH7398408.1"/>
    <property type="molecule type" value="Genomic_DNA"/>
</dbReference>
<dbReference type="PROSITE" id="PS50113">
    <property type="entry name" value="PAC"/>
    <property type="match status" value="1"/>
</dbReference>
<dbReference type="Gene3D" id="3.30.450.20">
    <property type="entry name" value="PAS domain"/>
    <property type="match status" value="2"/>
</dbReference>
<dbReference type="InterPro" id="IPR003661">
    <property type="entry name" value="HisK_dim/P_dom"/>
</dbReference>
<dbReference type="InterPro" id="IPR011006">
    <property type="entry name" value="CheY-like_superfamily"/>
</dbReference>
<dbReference type="Pfam" id="PF08447">
    <property type="entry name" value="PAS_3"/>
    <property type="match status" value="1"/>
</dbReference>
<keyword evidence="11" id="KW-1185">Reference proteome</keyword>
<dbReference type="Pfam" id="PF00072">
    <property type="entry name" value="Response_reg"/>
    <property type="match status" value="1"/>
</dbReference>
<dbReference type="CDD" id="cd17546">
    <property type="entry name" value="REC_hyHK_CKI1_RcsC-like"/>
    <property type="match status" value="1"/>
</dbReference>
<dbReference type="SUPFAM" id="SSF52172">
    <property type="entry name" value="CheY-like"/>
    <property type="match status" value="1"/>
</dbReference>
<dbReference type="SMART" id="SM00086">
    <property type="entry name" value="PAC"/>
    <property type="match status" value="2"/>
</dbReference>
<dbReference type="CDD" id="cd00082">
    <property type="entry name" value="HisKA"/>
    <property type="match status" value="1"/>
</dbReference>
<dbReference type="NCBIfam" id="TIGR00229">
    <property type="entry name" value="sensory_box"/>
    <property type="match status" value="1"/>
</dbReference>
<dbReference type="PROSITE" id="PS50110">
    <property type="entry name" value="RESPONSE_REGULATORY"/>
    <property type="match status" value="1"/>
</dbReference>
<dbReference type="PRINTS" id="PR00344">
    <property type="entry name" value="BCTRLSENSOR"/>
</dbReference>
<sequence length="794" mass="91465">MNLNPEIDLFCFFDKIQEPFILINQENSIRYNSFCRYYFDKCPDDWRQFFEDDEIQKVINDFFDKVELPKIEIILNTENNFGKQVAIEWEIQRVTFHKNENCLLGKGKIISTEDSGSLPKDNFEKEGNVLSELGDSYATTFSDHLLKKKLLTNENLLSLTEILTHVNDRILATNIPLTNVFLIDKDLRYVAAEGDNFADWGMNSKDFIGKTLEEIHKYNLHEIKPAVLNAINNRAFVHKILVFRKKVYELTVRPIAYNGGVDYALGILRDINEEYEAKENLKASEEKYRTLVEESTEIIFSLTTDLVLTYISPNVKQFLGYDYQEVTRSKLIDYLHPDDLLVFVEIMKESSSNILENHQYLEYRLKHKNGEYRVFSSNGRLLRDELGNVRNYIGVARDITKQKEDQRELFFAKEKAEQASMIKSQFLSIMSHEIRTPMNAVIGMAHLLMEENPRLDQLENLKTLQFSAENLLGLINDILDFSKIESGKIDLDNVAFDINVVFNRIIHSYTYQAREKKLEVSFDIDSSIPKVLMGDPVRLSQVANNLVSNAIKFTEKGFVKIQLKKVFENKKNVKIRFEFKDSGIGIAEEKLESIFDAFTQASTETTRKYGGTGLGLAIVKKLVELFGGEIVVSSVPKGGSEFSFELEFNKLKVEYFENKIDLVKIEKNLSHASILVAEDNFVNQIMIKKFLNKWGVKEIVMTNDGYEAIEAIDNQDFDLILLDLQMPEKDGFEVGEYIRSHSDEKIRSMPIIALTASSLIEVKDQLDAIGVNDYISKPFNPDNLYAKIIKYINL</sequence>
<dbReference type="PANTHER" id="PTHR45339">
    <property type="entry name" value="HYBRID SIGNAL TRANSDUCTION HISTIDINE KINASE J"/>
    <property type="match status" value="1"/>
</dbReference>
<dbReference type="InterPro" id="IPR005467">
    <property type="entry name" value="His_kinase_dom"/>
</dbReference>
<feature type="domain" description="PAS" evidence="8">
    <location>
        <begin position="284"/>
        <end position="358"/>
    </location>
</feature>
<evidence type="ECO:0000256" key="1">
    <source>
        <dbReference type="ARBA" id="ARBA00000085"/>
    </source>
</evidence>
<dbReference type="Gene3D" id="3.40.50.2300">
    <property type="match status" value="1"/>
</dbReference>
<keyword evidence="10" id="KW-0067">ATP-binding</keyword>
<feature type="domain" description="PAC" evidence="9">
    <location>
        <begin position="359"/>
        <end position="411"/>
    </location>
</feature>
<dbReference type="CDD" id="cd00130">
    <property type="entry name" value="PAS"/>
    <property type="match status" value="1"/>
</dbReference>
<comment type="catalytic activity">
    <reaction evidence="1">
        <text>ATP + protein L-histidine = ADP + protein N-phospho-L-histidine.</text>
        <dbReference type="EC" id="2.7.13.3"/>
    </reaction>
</comment>
<keyword evidence="3 5" id="KW-0597">Phosphoprotein</keyword>
<comment type="caution">
    <text evidence="10">The sequence shown here is derived from an EMBL/GenBank/DDBJ whole genome shotgun (WGS) entry which is preliminary data.</text>
</comment>
<feature type="domain" description="Response regulatory" evidence="7">
    <location>
        <begin position="673"/>
        <end position="792"/>
    </location>
</feature>
<dbReference type="PROSITE" id="PS50112">
    <property type="entry name" value="PAS"/>
    <property type="match status" value="1"/>
</dbReference>
<evidence type="ECO:0000256" key="5">
    <source>
        <dbReference type="PROSITE-ProRule" id="PRU00169"/>
    </source>
</evidence>
<reference evidence="10" key="1">
    <citation type="submission" date="2022-03" db="EMBL/GenBank/DDBJ databases">
        <title>De novo assembled genomes of Belliella spp. (Cyclobacteriaceae) strains.</title>
        <authorList>
            <person name="Szabo A."/>
            <person name="Korponai K."/>
            <person name="Felfoldi T."/>
        </authorList>
    </citation>
    <scope>NUCLEOTIDE SEQUENCE</scope>
    <source>
        <strain evidence="10">DSM 107340</strain>
    </source>
</reference>
<dbReference type="InterPro" id="IPR001789">
    <property type="entry name" value="Sig_transdc_resp-reg_receiver"/>
</dbReference>
<dbReference type="CDD" id="cd16922">
    <property type="entry name" value="HATPase_EvgS-ArcB-TorS-like"/>
    <property type="match status" value="1"/>
</dbReference>
<dbReference type="SMART" id="SM00387">
    <property type="entry name" value="HATPase_c"/>
    <property type="match status" value="1"/>
</dbReference>
<feature type="domain" description="Histidine kinase" evidence="6">
    <location>
        <begin position="429"/>
        <end position="650"/>
    </location>
</feature>
<dbReference type="InterPro" id="IPR000700">
    <property type="entry name" value="PAS-assoc_C"/>
</dbReference>
<dbReference type="InterPro" id="IPR001610">
    <property type="entry name" value="PAC"/>
</dbReference>
<dbReference type="SUPFAM" id="SSF47384">
    <property type="entry name" value="Homodimeric domain of signal transducing histidine kinase"/>
    <property type="match status" value="1"/>
</dbReference>
<evidence type="ECO:0000259" key="8">
    <source>
        <dbReference type="PROSITE" id="PS50112"/>
    </source>
</evidence>
<accession>A0ABS9UQ74</accession>
<dbReference type="Proteomes" id="UP001165488">
    <property type="component" value="Unassembled WGS sequence"/>
</dbReference>
<dbReference type="Pfam" id="PF13426">
    <property type="entry name" value="PAS_9"/>
    <property type="match status" value="1"/>
</dbReference>
<proteinExistence type="predicted"/>
<dbReference type="InterPro" id="IPR035965">
    <property type="entry name" value="PAS-like_dom_sf"/>
</dbReference>